<feature type="compositionally biased region" description="Acidic residues" evidence="1">
    <location>
        <begin position="11"/>
        <end position="22"/>
    </location>
</feature>
<evidence type="ECO:0000256" key="1">
    <source>
        <dbReference type="SAM" id="MobiDB-lite"/>
    </source>
</evidence>
<gene>
    <name evidence="2" type="ORF">GCM10009819_00650</name>
</gene>
<feature type="region of interest" description="Disordered" evidence="1">
    <location>
        <begin position="1"/>
        <end position="29"/>
    </location>
</feature>
<name>A0ABN2TUR4_9MICO</name>
<sequence>MTEDMQPNDPLEGEYTDSELPLDAEVPKDGDAVAVDDEREADGVVVEEVEVVEVVETDDPAAPR</sequence>
<evidence type="ECO:0000313" key="2">
    <source>
        <dbReference type="EMBL" id="GAA2022008.1"/>
    </source>
</evidence>
<protein>
    <submittedName>
        <fullName evidence="2">Uncharacterized protein</fullName>
    </submittedName>
</protein>
<dbReference type="EMBL" id="BAAAPW010000001">
    <property type="protein sequence ID" value="GAA2022008.1"/>
    <property type="molecule type" value="Genomic_DNA"/>
</dbReference>
<dbReference type="RefSeq" id="WP_344368648.1">
    <property type="nucleotide sequence ID" value="NZ_BAAAPW010000001.1"/>
</dbReference>
<evidence type="ECO:0000313" key="3">
    <source>
        <dbReference type="Proteomes" id="UP001501196"/>
    </source>
</evidence>
<dbReference type="Proteomes" id="UP001501196">
    <property type="component" value="Unassembled WGS sequence"/>
</dbReference>
<comment type="caution">
    <text evidence="2">The sequence shown here is derived from an EMBL/GenBank/DDBJ whole genome shotgun (WGS) entry which is preliminary data.</text>
</comment>
<proteinExistence type="predicted"/>
<organism evidence="2 3">
    <name type="scientific">Agromyces tropicus</name>
    <dbReference type="NCBI Taxonomy" id="555371"/>
    <lineage>
        <taxon>Bacteria</taxon>
        <taxon>Bacillati</taxon>
        <taxon>Actinomycetota</taxon>
        <taxon>Actinomycetes</taxon>
        <taxon>Micrococcales</taxon>
        <taxon>Microbacteriaceae</taxon>
        <taxon>Agromyces</taxon>
    </lineage>
</organism>
<reference evidence="2 3" key="1">
    <citation type="journal article" date="2019" name="Int. J. Syst. Evol. Microbiol.">
        <title>The Global Catalogue of Microorganisms (GCM) 10K type strain sequencing project: providing services to taxonomists for standard genome sequencing and annotation.</title>
        <authorList>
            <consortium name="The Broad Institute Genomics Platform"/>
            <consortium name="The Broad Institute Genome Sequencing Center for Infectious Disease"/>
            <person name="Wu L."/>
            <person name="Ma J."/>
        </authorList>
    </citation>
    <scope>NUCLEOTIDE SEQUENCE [LARGE SCALE GENOMIC DNA]</scope>
    <source>
        <strain evidence="2 3">JCM 15672</strain>
    </source>
</reference>
<accession>A0ABN2TUR4</accession>
<keyword evidence="3" id="KW-1185">Reference proteome</keyword>